<dbReference type="CDD" id="cd00093">
    <property type="entry name" value="HTH_XRE"/>
    <property type="match status" value="1"/>
</dbReference>
<dbReference type="AlphaFoldDB" id="A0A316D8D9"/>
<feature type="domain" description="HTH cro/C1-type" evidence="2">
    <location>
        <begin position="7"/>
        <end position="61"/>
    </location>
</feature>
<dbReference type="SMART" id="SM00530">
    <property type="entry name" value="HTH_XRE"/>
    <property type="match status" value="2"/>
</dbReference>
<evidence type="ECO:0000259" key="2">
    <source>
        <dbReference type="PROSITE" id="PS50943"/>
    </source>
</evidence>
<keyword evidence="1" id="KW-0238">DNA-binding</keyword>
<evidence type="ECO:0000256" key="1">
    <source>
        <dbReference type="ARBA" id="ARBA00023125"/>
    </source>
</evidence>
<sequence>MTLGEFLKTRREVLGLSTRKVEEMCGVSDTFISLLENGKRAPSPETLKKLSGPYQVSYYELLQYGDFLPEHAWLTLLLDRLRQARKLTPEAFAATLGLSLEDWQQFVAGGVIPEATILHLTEQLQATTLQDLLQQGRS</sequence>
<dbReference type="InterPro" id="IPR001387">
    <property type="entry name" value="Cro/C1-type_HTH"/>
</dbReference>
<evidence type="ECO:0000313" key="3">
    <source>
        <dbReference type="EMBL" id="PWK13113.1"/>
    </source>
</evidence>
<comment type="caution">
    <text evidence="3">The sequence shown here is derived from an EMBL/GenBank/DDBJ whole genome shotgun (WGS) entry which is preliminary data.</text>
</comment>
<dbReference type="InterPro" id="IPR050807">
    <property type="entry name" value="TransReg_Diox_bact_type"/>
</dbReference>
<evidence type="ECO:0000313" key="4">
    <source>
        <dbReference type="Proteomes" id="UP000245634"/>
    </source>
</evidence>
<gene>
    <name evidence="3" type="ORF">C7459_108133</name>
</gene>
<dbReference type="RefSeq" id="WP_211320376.1">
    <property type="nucleotide sequence ID" value="NZ_QGGL01000008.1"/>
</dbReference>
<accession>A0A316D8D9</accession>
<dbReference type="PANTHER" id="PTHR46797">
    <property type="entry name" value="HTH-TYPE TRANSCRIPTIONAL REGULATOR"/>
    <property type="match status" value="1"/>
</dbReference>
<proteinExistence type="predicted"/>
<keyword evidence="4" id="KW-1185">Reference proteome</keyword>
<dbReference type="GO" id="GO:0003677">
    <property type="term" value="F:DNA binding"/>
    <property type="evidence" value="ECO:0007669"/>
    <property type="project" value="UniProtKB-KW"/>
</dbReference>
<dbReference type="PANTHER" id="PTHR46797:SF1">
    <property type="entry name" value="METHYLPHOSPHONATE SYNTHASE"/>
    <property type="match status" value="1"/>
</dbReference>
<dbReference type="EMBL" id="QGGL01000008">
    <property type="protein sequence ID" value="PWK13113.1"/>
    <property type="molecule type" value="Genomic_DNA"/>
</dbReference>
<dbReference type="PROSITE" id="PS50943">
    <property type="entry name" value="HTH_CROC1"/>
    <property type="match status" value="1"/>
</dbReference>
<name>A0A316D8D9_9BACL</name>
<dbReference type="Pfam" id="PF01381">
    <property type="entry name" value="HTH_3"/>
    <property type="match status" value="1"/>
</dbReference>
<reference evidence="3 4" key="1">
    <citation type="submission" date="2018-05" db="EMBL/GenBank/DDBJ databases">
        <title>Genomic Encyclopedia of Type Strains, Phase IV (KMG-IV): sequencing the most valuable type-strain genomes for metagenomic binning, comparative biology and taxonomic classification.</title>
        <authorList>
            <person name="Goeker M."/>
        </authorList>
    </citation>
    <scope>NUCLEOTIDE SEQUENCE [LARGE SCALE GENOMIC DNA]</scope>
    <source>
        <strain evidence="3 4">DSM 18773</strain>
    </source>
</reference>
<protein>
    <submittedName>
        <fullName evidence="3">Transcriptional regulator with XRE-family HTH domain</fullName>
    </submittedName>
</protein>
<dbReference type="GO" id="GO:0005829">
    <property type="term" value="C:cytosol"/>
    <property type="evidence" value="ECO:0007669"/>
    <property type="project" value="TreeGrafter"/>
</dbReference>
<dbReference type="GO" id="GO:0003700">
    <property type="term" value="F:DNA-binding transcription factor activity"/>
    <property type="evidence" value="ECO:0007669"/>
    <property type="project" value="TreeGrafter"/>
</dbReference>
<dbReference type="InterPro" id="IPR010982">
    <property type="entry name" value="Lambda_DNA-bd_dom_sf"/>
</dbReference>
<dbReference type="Proteomes" id="UP000245634">
    <property type="component" value="Unassembled WGS sequence"/>
</dbReference>
<dbReference type="SUPFAM" id="SSF47413">
    <property type="entry name" value="lambda repressor-like DNA-binding domains"/>
    <property type="match status" value="1"/>
</dbReference>
<dbReference type="Gene3D" id="1.10.260.40">
    <property type="entry name" value="lambda repressor-like DNA-binding domains"/>
    <property type="match status" value="1"/>
</dbReference>
<organism evidence="3 4">
    <name type="scientific">Tumebacillus permanentifrigoris</name>
    <dbReference type="NCBI Taxonomy" id="378543"/>
    <lineage>
        <taxon>Bacteria</taxon>
        <taxon>Bacillati</taxon>
        <taxon>Bacillota</taxon>
        <taxon>Bacilli</taxon>
        <taxon>Bacillales</taxon>
        <taxon>Alicyclobacillaceae</taxon>
        <taxon>Tumebacillus</taxon>
    </lineage>
</organism>